<dbReference type="InterPro" id="IPR003594">
    <property type="entry name" value="HATPase_dom"/>
</dbReference>
<dbReference type="InterPro" id="IPR050640">
    <property type="entry name" value="Bact_2-comp_sensor_kinase"/>
</dbReference>
<dbReference type="InterPro" id="IPR005467">
    <property type="entry name" value="His_kinase_dom"/>
</dbReference>
<proteinExistence type="predicted"/>
<evidence type="ECO:0000256" key="5">
    <source>
        <dbReference type="ARBA" id="ARBA00022679"/>
    </source>
</evidence>
<dbReference type="InterPro" id="IPR010559">
    <property type="entry name" value="Sig_transdc_His_kin_internal"/>
</dbReference>
<protein>
    <recommendedName>
        <fullName evidence="3">histidine kinase</fullName>
        <ecNumber evidence="3">2.7.13.3</ecNumber>
    </recommendedName>
</protein>
<evidence type="ECO:0000259" key="10">
    <source>
        <dbReference type="PROSITE" id="PS50109"/>
    </source>
</evidence>
<dbReference type="EMBL" id="JAHLFH010000005">
    <property type="protein sequence ID" value="MBU3818793.1"/>
    <property type="molecule type" value="Genomic_DNA"/>
</dbReference>
<evidence type="ECO:0000256" key="8">
    <source>
        <dbReference type="SAM" id="Coils"/>
    </source>
</evidence>
<dbReference type="GO" id="GO:0000155">
    <property type="term" value="F:phosphorelay sensor kinase activity"/>
    <property type="evidence" value="ECO:0007669"/>
    <property type="project" value="InterPro"/>
</dbReference>
<evidence type="ECO:0000313" key="12">
    <source>
        <dbReference type="EMBL" id="MBU3818793.1"/>
    </source>
</evidence>
<dbReference type="PROSITE" id="PS50885">
    <property type="entry name" value="HAMP"/>
    <property type="match status" value="1"/>
</dbReference>
<dbReference type="PANTHER" id="PTHR34220:SF7">
    <property type="entry name" value="SENSOR HISTIDINE KINASE YPDA"/>
    <property type="match status" value="1"/>
</dbReference>
<keyword evidence="6 12" id="KW-0418">Kinase</keyword>
<reference evidence="12" key="1">
    <citation type="journal article" date="2021" name="PeerJ">
        <title>Extensive microbial diversity within the chicken gut microbiome revealed by metagenomics and culture.</title>
        <authorList>
            <person name="Gilroy R."/>
            <person name="Ravi A."/>
            <person name="Getino M."/>
            <person name="Pursley I."/>
            <person name="Horton D.L."/>
            <person name="Alikhan N.F."/>
            <person name="Baker D."/>
            <person name="Gharbi K."/>
            <person name="Hall N."/>
            <person name="Watson M."/>
            <person name="Adriaenssens E.M."/>
            <person name="Foster-Nyarko E."/>
            <person name="Jarju S."/>
            <person name="Secka A."/>
            <person name="Antonio M."/>
            <person name="Oren A."/>
            <person name="Chaudhuri R.R."/>
            <person name="La Ragione R."/>
            <person name="Hildebrand F."/>
            <person name="Pallen M.J."/>
        </authorList>
    </citation>
    <scope>NUCLEOTIDE SEQUENCE</scope>
    <source>
        <strain evidence="12">742</strain>
    </source>
</reference>
<keyword evidence="9" id="KW-1133">Transmembrane helix</keyword>
<comment type="subcellular location">
    <subcellularLocation>
        <location evidence="2">Membrane</location>
    </subcellularLocation>
</comment>
<dbReference type="SUPFAM" id="SSF158472">
    <property type="entry name" value="HAMP domain-like"/>
    <property type="match status" value="1"/>
</dbReference>
<keyword evidence="9" id="KW-0472">Membrane</keyword>
<evidence type="ECO:0000256" key="3">
    <source>
        <dbReference type="ARBA" id="ARBA00012438"/>
    </source>
</evidence>
<dbReference type="Proteomes" id="UP000824178">
    <property type="component" value="Unassembled WGS sequence"/>
</dbReference>
<dbReference type="SUPFAM" id="SSF55874">
    <property type="entry name" value="ATPase domain of HSP90 chaperone/DNA topoisomerase II/histidine kinase"/>
    <property type="match status" value="1"/>
</dbReference>
<dbReference type="PROSITE" id="PS50109">
    <property type="entry name" value="HIS_KIN"/>
    <property type="match status" value="1"/>
</dbReference>
<dbReference type="InterPro" id="IPR003660">
    <property type="entry name" value="HAMP_dom"/>
</dbReference>
<dbReference type="Gene3D" id="3.30.565.10">
    <property type="entry name" value="Histidine kinase-like ATPase, C-terminal domain"/>
    <property type="match status" value="1"/>
</dbReference>
<organism evidence="12 13">
    <name type="scientific">Candidatus Faecalibacterium intestinavium</name>
    <dbReference type="NCBI Taxonomy" id="2838580"/>
    <lineage>
        <taxon>Bacteria</taxon>
        <taxon>Bacillati</taxon>
        <taxon>Bacillota</taxon>
        <taxon>Clostridia</taxon>
        <taxon>Eubacteriales</taxon>
        <taxon>Oscillospiraceae</taxon>
        <taxon>Faecalibacterium</taxon>
    </lineage>
</organism>
<evidence type="ECO:0000256" key="4">
    <source>
        <dbReference type="ARBA" id="ARBA00022553"/>
    </source>
</evidence>
<feature type="coiled-coil region" evidence="8">
    <location>
        <begin position="248"/>
        <end position="300"/>
    </location>
</feature>
<dbReference type="Pfam" id="PF02518">
    <property type="entry name" value="HATPase_c"/>
    <property type="match status" value="1"/>
</dbReference>
<dbReference type="PANTHER" id="PTHR34220">
    <property type="entry name" value="SENSOR HISTIDINE KINASE YPDA"/>
    <property type="match status" value="1"/>
</dbReference>
<keyword evidence="5" id="KW-0808">Transferase</keyword>
<dbReference type="Gene3D" id="6.10.340.10">
    <property type="match status" value="1"/>
</dbReference>
<dbReference type="GO" id="GO:0016020">
    <property type="term" value="C:membrane"/>
    <property type="evidence" value="ECO:0007669"/>
    <property type="project" value="UniProtKB-SubCell"/>
</dbReference>
<dbReference type="CDD" id="cd06225">
    <property type="entry name" value="HAMP"/>
    <property type="match status" value="1"/>
</dbReference>
<dbReference type="SMART" id="SM00304">
    <property type="entry name" value="HAMP"/>
    <property type="match status" value="1"/>
</dbReference>
<evidence type="ECO:0000256" key="7">
    <source>
        <dbReference type="ARBA" id="ARBA00023012"/>
    </source>
</evidence>
<evidence type="ECO:0000256" key="9">
    <source>
        <dbReference type="SAM" id="Phobius"/>
    </source>
</evidence>
<keyword evidence="7" id="KW-0902">Two-component regulatory system</keyword>
<evidence type="ECO:0000256" key="2">
    <source>
        <dbReference type="ARBA" id="ARBA00004370"/>
    </source>
</evidence>
<dbReference type="Pfam" id="PF00672">
    <property type="entry name" value="HAMP"/>
    <property type="match status" value="1"/>
</dbReference>
<accession>A0A9E2KJ97</accession>
<comment type="catalytic activity">
    <reaction evidence="1">
        <text>ATP + protein L-histidine = ADP + protein N-phospho-L-histidine.</text>
        <dbReference type="EC" id="2.7.13.3"/>
    </reaction>
</comment>
<evidence type="ECO:0000256" key="1">
    <source>
        <dbReference type="ARBA" id="ARBA00000085"/>
    </source>
</evidence>
<comment type="caution">
    <text evidence="12">The sequence shown here is derived from an EMBL/GenBank/DDBJ whole genome shotgun (WGS) entry which is preliminary data.</text>
</comment>
<dbReference type="AlphaFoldDB" id="A0A9E2KJ97"/>
<feature type="domain" description="HAMP" evidence="11">
    <location>
        <begin position="210"/>
        <end position="263"/>
    </location>
</feature>
<evidence type="ECO:0000259" key="11">
    <source>
        <dbReference type="PROSITE" id="PS50885"/>
    </source>
</evidence>
<dbReference type="Pfam" id="PF06580">
    <property type="entry name" value="His_kinase"/>
    <property type="match status" value="1"/>
</dbReference>
<keyword evidence="4" id="KW-0597">Phosphoprotein</keyword>
<reference evidence="12" key="2">
    <citation type="submission" date="2021-04" db="EMBL/GenBank/DDBJ databases">
        <authorList>
            <person name="Gilroy R."/>
        </authorList>
    </citation>
    <scope>NUCLEOTIDE SEQUENCE</scope>
    <source>
        <strain evidence="12">742</strain>
    </source>
</reference>
<keyword evidence="9" id="KW-0812">Transmembrane</keyword>
<dbReference type="InterPro" id="IPR036890">
    <property type="entry name" value="HATPase_C_sf"/>
</dbReference>
<dbReference type="EC" id="2.7.13.3" evidence="3"/>
<dbReference type="SMART" id="SM00387">
    <property type="entry name" value="HATPase_c"/>
    <property type="match status" value="1"/>
</dbReference>
<name>A0A9E2KJ97_9FIRM</name>
<feature type="domain" description="Histidine kinase" evidence="10">
    <location>
        <begin position="392"/>
        <end position="496"/>
    </location>
</feature>
<feature type="transmembrane region" description="Helical" evidence="9">
    <location>
        <begin position="190"/>
        <end position="213"/>
    </location>
</feature>
<sequence>MRISPFSSSSLLNRTMLFLLAFLFTLVLQLGIARYQTRYIILPQQSRTEQIRLVSQFLNDVEDSLQTLARFRWDYGDVEELVELVGANQQSSAQLLDRMDMQLGSVSEEQYLLASASSTTFDTFSVLIGQILELLETGRNDEAAALYYDRAEPCGGYLRLYTQQLLECSIRDSQSTYLQLSARSEQLGKIQAVVVGICILSGALMMASLLTLVHSIREMAAASLSISAGNLDIPDVDPSRPDEIGQMARAFNEMKRSMKRQVQTLEEKNEMQRALYKKENEALELQNLMEQEKMQKLRSQINPHFLFNTLNVILYTAQQEGAVRTQSLLTSLSHLFRYALGSNSTLTPLAREVKIVDEFYNLYKVRFGDRVNLRWDLPPEIDLTETLAPSFLIQPLVENAFRHGLAPKEAGGTVWVRLRAEGELLCIDVEDDGAGMSAEALDALQKSLGRAPDTGSHIGLHNVCARVRLLGPEYGASVQSGPGQGTRVSLRLPLLQQTEEDSDD</sequence>
<evidence type="ECO:0000313" key="13">
    <source>
        <dbReference type="Proteomes" id="UP000824178"/>
    </source>
</evidence>
<gene>
    <name evidence="12" type="ORF">H9864_00175</name>
</gene>
<evidence type="ECO:0000256" key="6">
    <source>
        <dbReference type="ARBA" id="ARBA00022777"/>
    </source>
</evidence>
<keyword evidence="8" id="KW-0175">Coiled coil</keyword>